<dbReference type="GO" id="GO:0009055">
    <property type="term" value="F:electron transfer activity"/>
    <property type="evidence" value="ECO:0007669"/>
    <property type="project" value="InterPro"/>
</dbReference>
<name>A0A1G7UUP1_9PROT</name>
<feature type="chain" id="PRO_5011735578" evidence="5">
    <location>
        <begin position="23"/>
        <end position="564"/>
    </location>
</feature>
<feature type="signal peptide" evidence="5">
    <location>
        <begin position="1"/>
        <end position="22"/>
    </location>
</feature>
<evidence type="ECO:0000256" key="1">
    <source>
        <dbReference type="ARBA" id="ARBA00022617"/>
    </source>
</evidence>
<keyword evidence="1 4" id="KW-0349">Heme</keyword>
<evidence type="ECO:0000313" key="7">
    <source>
        <dbReference type="EMBL" id="SDG51325.1"/>
    </source>
</evidence>
<gene>
    <name evidence="7" type="ORF">SAMN05216241_11715</name>
</gene>
<dbReference type="Gene3D" id="3.40.50.2300">
    <property type="match status" value="2"/>
</dbReference>
<dbReference type="OrthoDB" id="5558268at2"/>
<keyword evidence="2 4" id="KW-0479">Metal-binding</keyword>
<dbReference type="AlphaFoldDB" id="A0A1G7UUP1"/>
<dbReference type="Proteomes" id="UP000199415">
    <property type="component" value="Unassembled WGS sequence"/>
</dbReference>
<evidence type="ECO:0000259" key="6">
    <source>
        <dbReference type="PROSITE" id="PS51007"/>
    </source>
</evidence>
<dbReference type="GO" id="GO:0020037">
    <property type="term" value="F:heme binding"/>
    <property type="evidence" value="ECO:0007669"/>
    <property type="project" value="InterPro"/>
</dbReference>
<dbReference type="InterPro" id="IPR036909">
    <property type="entry name" value="Cyt_c-like_dom_sf"/>
</dbReference>
<dbReference type="SUPFAM" id="SSF46626">
    <property type="entry name" value="Cytochrome c"/>
    <property type="match status" value="1"/>
</dbReference>
<dbReference type="EMBL" id="FNCE01000017">
    <property type="protein sequence ID" value="SDG51325.1"/>
    <property type="molecule type" value="Genomic_DNA"/>
</dbReference>
<dbReference type="GO" id="GO:0046872">
    <property type="term" value="F:metal ion binding"/>
    <property type="evidence" value="ECO:0007669"/>
    <property type="project" value="UniProtKB-KW"/>
</dbReference>
<evidence type="ECO:0000256" key="5">
    <source>
        <dbReference type="SAM" id="SignalP"/>
    </source>
</evidence>
<dbReference type="Gene3D" id="1.10.760.10">
    <property type="entry name" value="Cytochrome c-like domain"/>
    <property type="match status" value="1"/>
</dbReference>
<reference evidence="7 8" key="1">
    <citation type="submission" date="2016-10" db="EMBL/GenBank/DDBJ databases">
        <authorList>
            <person name="de Groot N.N."/>
        </authorList>
    </citation>
    <scope>NUCLEOTIDE SEQUENCE [LARGE SCALE GENOMIC DNA]</scope>
    <source>
        <strain evidence="7 8">DSM 25584</strain>
    </source>
</reference>
<keyword evidence="3 4" id="KW-0408">Iron</keyword>
<keyword evidence="5" id="KW-0732">Signal</keyword>
<proteinExistence type="predicted"/>
<feature type="domain" description="Cytochrome c" evidence="6">
    <location>
        <begin position="28"/>
        <end position="176"/>
    </location>
</feature>
<evidence type="ECO:0000256" key="3">
    <source>
        <dbReference type="ARBA" id="ARBA00023004"/>
    </source>
</evidence>
<dbReference type="PROSITE" id="PS51007">
    <property type="entry name" value="CYTC"/>
    <property type="match status" value="1"/>
</dbReference>
<keyword evidence="8" id="KW-1185">Reference proteome</keyword>
<organism evidence="7 8">
    <name type="scientific">Limimonas halophila</name>
    <dbReference type="NCBI Taxonomy" id="1082479"/>
    <lineage>
        <taxon>Bacteria</taxon>
        <taxon>Pseudomonadati</taxon>
        <taxon>Pseudomonadota</taxon>
        <taxon>Alphaproteobacteria</taxon>
        <taxon>Rhodospirillales</taxon>
        <taxon>Rhodovibrionaceae</taxon>
        <taxon>Limimonas</taxon>
    </lineage>
</organism>
<sequence length="564" mass="62263">MRSAAAGIAVAMLAGGAFGAAAGELPDGEATEGKRFYWNGVTSDGEPVPAIVQGDIESTSDNFTCVGCHRPSGFGSSEGSTFVPPITGEVLFSERLLNRERRNRRFRELFKQEHSSGFDARVRMPNMRPAYTEETLARAIREGTDSAGRTLSEAMPRYKMSDQAVANLIAYLKDLSAEKDPGVGEKTMHLATVVGPNVDESKAQAMLRTMRAFIEWYNKDIQTQMNKPNFSPYYRSEFADAYRLWDLHVWRLEGAPSTWRKQLEKRYERRPVFAVVSGLVDGPWAPVDGFCDSNGIPCVFPNTVLPDTDDATYGYSVYFSPGLELEGEALAAHLSNQDPQPKRVHQIHAADPAGTVPADAFADRAERALPATRMTSAEVASRDALTAEIAEAADRETDVLAIWPGDHVEAAVAALNANPPAAERVVLPSTALAAAKEKLSEKLRPKVRLTHPYEKPTGYHPRSFRVRAWMNSRGIGVSHERVQMQTYYALTQMQFSVNHLVTDFYRDYLLEYIEQEAEAELNPGTHPELSLGPGVRFASNGAYIVKLDPDAKDGYKAVSEWIVP</sequence>
<dbReference type="RefSeq" id="WP_090022203.1">
    <property type="nucleotide sequence ID" value="NZ_FNCE01000017.1"/>
</dbReference>
<evidence type="ECO:0000313" key="8">
    <source>
        <dbReference type="Proteomes" id="UP000199415"/>
    </source>
</evidence>
<dbReference type="InterPro" id="IPR009056">
    <property type="entry name" value="Cyt_c-like_dom"/>
</dbReference>
<accession>A0A1G7UUP1</accession>
<evidence type="ECO:0000256" key="4">
    <source>
        <dbReference type="PROSITE-ProRule" id="PRU00433"/>
    </source>
</evidence>
<protein>
    <submittedName>
        <fullName evidence="7">Cytochrome c</fullName>
    </submittedName>
</protein>
<dbReference type="InterPro" id="IPR028082">
    <property type="entry name" value="Peripla_BP_I"/>
</dbReference>
<dbReference type="SUPFAM" id="SSF53822">
    <property type="entry name" value="Periplasmic binding protein-like I"/>
    <property type="match status" value="1"/>
</dbReference>
<dbReference type="STRING" id="1082479.SAMN05216241_11715"/>
<evidence type="ECO:0000256" key="2">
    <source>
        <dbReference type="ARBA" id="ARBA00022723"/>
    </source>
</evidence>